<dbReference type="EC" id="2.3.1.269" evidence="9"/>
<feature type="transmembrane region" description="Helical" evidence="9">
    <location>
        <begin position="138"/>
        <end position="163"/>
    </location>
</feature>
<dbReference type="PANTHER" id="PTHR38686">
    <property type="entry name" value="APOLIPOPROTEIN N-ACYLTRANSFERASE"/>
    <property type="match status" value="1"/>
</dbReference>
<dbReference type="PROSITE" id="PS50263">
    <property type="entry name" value="CN_HYDROLASE"/>
    <property type="match status" value="1"/>
</dbReference>
<feature type="transmembrane region" description="Helical" evidence="9">
    <location>
        <begin position="39"/>
        <end position="57"/>
    </location>
</feature>
<reference evidence="11 12" key="1">
    <citation type="submission" date="2020-02" db="EMBL/GenBank/DDBJ databases">
        <title>Albibacoteraceae fam. nov., the first described family within the subdivision 4 Verrucomicrobia.</title>
        <authorList>
            <person name="Xi F."/>
        </authorList>
    </citation>
    <scope>NUCLEOTIDE SEQUENCE [LARGE SCALE GENOMIC DNA]</scope>
    <source>
        <strain evidence="11 12">CK1056</strain>
    </source>
</reference>
<accession>A0A6B2M065</accession>
<feature type="transmembrane region" description="Helical" evidence="9">
    <location>
        <begin position="64"/>
        <end position="82"/>
    </location>
</feature>
<comment type="catalytic activity">
    <reaction evidence="9">
        <text>N-terminal S-1,2-diacyl-sn-glyceryl-L-cysteinyl-[lipoprotein] + a glycerophospholipid = N-acyl-S-1,2-diacyl-sn-glyceryl-L-cysteinyl-[lipoprotein] + a 2-acyl-sn-glycero-3-phospholipid + H(+)</text>
        <dbReference type="Rhea" id="RHEA:48228"/>
        <dbReference type="Rhea" id="RHEA-COMP:14681"/>
        <dbReference type="Rhea" id="RHEA-COMP:14684"/>
        <dbReference type="ChEBI" id="CHEBI:15378"/>
        <dbReference type="ChEBI" id="CHEBI:136912"/>
        <dbReference type="ChEBI" id="CHEBI:140656"/>
        <dbReference type="ChEBI" id="CHEBI:140657"/>
        <dbReference type="ChEBI" id="CHEBI:140660"/>
        <dbReference type="EC" id="2.3.1.269"/>
    </reaction>
</comment>
<dbReference type="EMBL" id="JAAGNX010000001">
    <property type="protein sequence ID" value="NDV61699.1"/>
    <property type="molecule type" value="Genomic_DNA"/>
</dbReference>
<evidence type="ECO:0000256" key="9">
    <source>
        <dbReference type="HAMAP-Rule" id="MF_01148"/>
    </source>
</evidence>
<comment type="function">
    <text evidence="9">Catalyzes the phospholipid dependent N-acylation of the N-terminal cysteine of apolipoprotein, the last step in lipoprotein maturation.</text>
</comment>
<dbReference type="InterPro" id="IPR036526">
    <property type="entry name" value="C-N_Hydrolase_sf"/>
</dbReference>
<evidence type="ECO:0000313" key="11">
    <source>
        <dbReference type="EMBL" id="NDV61699.1"/>
    </source>
</evidence>
<feature type="domain" description="CN hydrolase" evidence="10">
    <location>
        <begin position="255"/>
        <end position="512"/>
    </location>
</feature>
<dbReference type="Gene3D" id="3.60.110.10">
    <property type="entry name" value="Carbon-nitrogen hydrolase"/>
    <property type="match status" value="1"/>
</dbReference>
<evidence type="ECO:0000256" key="3">
    <source>
        <dbReference type="ARBA" id="ARBA00022475"/>
    </source>
</evidence>
<dbReference type="InterPro" id="IPR045378">
    <property type="entry name" value="LNT_N"/>
</dbReference>
<comment type="caution">
    <text evidence="11">The sequence shown here is derived from an EMBL/GenBank/DDBJ whole genome shotgun (WGS) entry which is preliminary data.</text>
</comment>
<dbReference type="Pfam" id="PF00795">
    <property type="entry name" value="CN_hydrolase"/>
    <property type="match status" value="1"/>
</dbReference>
<dbReference type="HAMAP" id="MF_01148">
    <property type="entry name" value="Lnt"/>
    <property type="match status" value="1"/>
</dbReference>
<feature type="transmembrane region" description="Helical" evidence="9">
    <location>
        <begin position="94"/>
        <end position="117"/>
    </location>
</feature>
<comment type="pathway">
    <text evidence="9">Protein modification; lipoprotein biosynthesis (N-acyl transfer).</text>
</comment>
<dbReference type="GO" id="GO:0042158">
    <property type="term" value="P:lipoprotein biosynthetic process"/>
    <property type="evidence" value="ECO:0007669"/>
    <property type="project" value="UniProtKB-UniRule"/>
</dbReference>
<keyword evidence="12" id="KW-1185">Reference proteome</keyword>
<keyword evidence="8 9" id="KW-0012">Acyltransferase</keyword>
<keyword evidence="7 9" id="KW-0472">Membrane</keyword>
<keyword evidence="4 9" id="KW-0808">Transferase</keyword>
<evidence type="ECO:0000256" key="6">
    <source>
        <dbReference type="ARBA" id="ARBA00022989"/>
    </source>
</evidence>
<comment type="similarity">
    <text evidence="2 9">Belongs to the CN hydrolase family. Apolipoprotein N-acyltransferase subfamily.</text>
</comment>
<dbReference type="GO" id="GO:0005886">
    <property type="term" value="C:plasma membrane"/>
    <property type="evidence" value="ECO:0007669"/>
    <property type="project" value="UniProtKB-SubCell"/>
</dbReference>
<evidence type="ECO:0000313" key="12">
    <source>
        <dbReference type="Proteomes" id="UP000478417"/>
    </source>
</evidence>
<dbReference type="Proteomes" id="UP000478417">
    <property type="component" value="Unassembled WGS sequence"/>
</dbReference>
<dbReference type="CDD" id="cd07571">
    <property type="entry name" value="ALP_N-acyl_transferase"/>
    <property type="match status" value="1"/>
</dbReference>
<dbReference type="InterPro" id="IPR003010">
    <property type="entry name" value="C-N_Hydrolase"/>
</dbReference>
<feature type="transmembrane region" description="Helical" evidence="9">
    <location>
        <begin position="219"/>
        <end position="237"/>
    </location>
</feature>
<proteinExistence type="inferred from homology"/>
<keyword evidence="5 9" id="KW-0812">Transmembrane</keyword>
<evidence type="ECO:0000256" key="1">
    <source>
        <dbReference type="ARBA" id="ARBA00004651"/>
    </source>
</evidence>
<evidence type="ECO:0000256" key="8">
    <source>
        <dbReference type="ARBA" id="ARBA00023315"/>
    </source>
</evidence>
<name>A0A6B2M065_9BACT</name>
<evidence type="ECO:0000256" key="7">
    <source>
        <dbReference type="ARBA" id="ARBA00023136"/>
    </source>
</evidence>
<feature type="transmembrane region" description="Helical" evidence="9">
    <location>
        <begin position="529"/>
        <end position="548"/>
    </location>
</feature>
<dbReference type="RefSeq" id="WP_163962852.1">
    <property type="nucleotide sequence ID" value="NZ_JAAGNX010000001.1"/>
</dbReference>
<dbReference type="Pfam" id="PF20154">
    <property type="entry name" value="LNT_N"/>
    <property type="match status" value="1"/>
</dbReference>
<organism evidence="11 12">
    <name type="scientific">Oceanipulchritudo coccoides</name>
    <dbReference type="NCBI Taxonomy" id="2706888"/>
    <lineage>
        <taxon>Bacteria</taxon>
        <taxon>Pseudomonadati</taxon>
        <taxon>Verrucomicrobiota</taxon>
        <taxon>Opitutia</taxon>
        <taxon>Puniceicoccales</taxon>
        <taxon>Oceanipulchritudinaceae</taxon>
        <taxon>Oceanipulchritudo</taxon>
    </lineage>
</organism>
<comment type="subcellular location">
    <subcellularLocation>
        <location evidence="1 9">Cell membrane</location>
        <topology evidence="1 9">Multi-pass membrane protein</topology>
    </subcellularLocation>
</comment>
<dbReference type="PROSITE" id="PS51257">
    <property type="entry name" value="PROKAR_LIPOPROTEIN"/>
    <property type="match status" value="1"/>
</dbReference>
<dbReference type="NCBIfam" id="TIGR00546">
    <property type="entry name" value="lnt"/>
    <property type="match status" value="1"/>
</dbReference>
<evidence type="ECO:0000256" key="5">
    <source>
        <dbReference type="ARBA" id="ARBA00022692"/>
    </source>
</evidence>
<keyword evidence="6 9" id="KW-1133">Transmembrane helix</keyword>
<evidence type="ECO:0000259" key="10">
    <source>
        <dbReference type="PROSITE" id="PS50263"/>
    </source>
</evidence>
<evidence type="ECO:0000256" key="2">
    <source>
        <dbReference type="ARBA" id="ARBA00010065"/>
    </source>
</evidence>
<keyword evidence="3 9" id="KW-1003">Cell membrane</keyword>
<gene>
    <name evidence="9 11" type="primary">lnt</name>
    <name evidence="11" type="ORF">G0Q06_04480</name>
</gene>
<feature type="transmembrane region" description="Helical" evidence="9">
    <location>
        <begin position="12"/>
        <end position="33"/>
    </location>
</feature>
<feature type="transmembrane region" description="Helical" evidence="9">
    <location>
        <begin position="183"/>
        <end position="207"/>
    </location>
</feature>
<dbReference type="PANTHER" id="PTHR38686:SF1">
    <property type="entry name" value="APOLIPOPROTEIN N-ACYLTRANSFERASE"/>
    <property type="match status" value="1"/>
</dbReference>
<dbReference type="UniPathway" id="UPA00666"/>
<dbReference type="InterPro" id="IPR004563">
    <property type="entry name" value="Apolipo_AcylTrfase"/>
</dbReference>
<dbReference type="SUPFAM" id="SSF56317">
    <property type="entry name" value="Carbon-nitrogen hydrolase"/>
    <property type="match status" value="1"/>
</dbReference>
<sequence length="572" mass="64110">MEESRTVGQGRRLAAGWQSLIACLLSAGLYVLAFPSGNVPETAYVFAVPLLLLGLFTRPAKREGWMILFSGWIGWAILLIWLKNVTSHLEMALAPVLGWLAVIGLSGIMAIFWWVWFAGSLRLVRSSVEKSLLARLGAVLALAGFWVFLEWVRCVLFTGFPWLPLSVSQWQRPLLLQITSVTGGYGLSFVLVAFNAGLAFYLHSLWYSRREKWWRRFSFEFYLALFLLFGAIGFGLYSSGAGHRERIAGPKVAFTQPNVGAFEKWDQALIQDNLRDLEDLTTYASYLGAELVLWPEAPTPAPVKGDPRMQNWVEQLARKTGLPMLIGNIAVEDDPASFAPRAYNSIFKVDPVTGVDIESYYSKRHLVPFGEYVPFAGYLPFLRKIIPVPLDFYPGNSDLPIEFGSSKTTFGEAGLLVCYEDIFPQYARKNTLAGADWHFVATNNGWFGEGSAGWQHAAHSVLRAVETRRPVVRCGNAGWSGWIDEFGHIRHVMLDDKQSIYFQGVEVVGLTMNRWWSGRLSPYVQLGDWFVGLASFVFGLGLLFIRIAGPRHAPVTVYNRRGLMSGLRLNDK</sequence>
<evidence type="ECO:0000256" key="4">
    <source>
        <dbReference type="ARBA" id="ARBA00022679"/>
    </source>
</evidence>
<dbReference type="AlphaFoldDB" id="A0A6B2M065"/>
<dbReference type="GO" id="GO:0016410">
    <property type="term" value="F:N-acyltransferase activity"/>
    <property type="evidence" value="ECO:0007669"/>
    <property type="project" value="UniProtKB-UniRule"/>
</dbReference>
<protein>
    <recommendedName>
        <fullName evidence="9">Apolipoprotein N-acyltransferase</fullName>
        <shortName evidence="9">ALP N-acyltransferase</shortName>
        <ecNumber evidence="9">2.3.1.269</ecNumber>
    </recommendedName>
</protein>
<keyword evidence="11" id="KW-0449">Lipoprotein</keyword>